<keyword evidence="2" id="KW-1185">Reference proteome</keyword>
<proteinExistence type="predicted"/>
<dbReference type="EMBL" id="PVUE01000023">
    <property type="protein sequence ID" value="PRZ34788.1"/>
    <property type="molecule type" value="Genomic_DNA"/>
</dbReference>
<gene>
    <name evidence="1" type="ORF">CLV47_12320</name>
</gene>
<accession>A0A2T0ZF65</accession>
<comment type="caution">
    <text evidence="1">The sequence shown here is derived from an EMBL/GenBank/DDBJ whole genome shotgun (WGS) entry which is preliminary data.</text>
</comment>
<protein>
    <submittedName>
        <fullName evidence="1">Uncharacterized protein</fullName>
    </submittedName>
</protein>
<evidence type="ECO:0000313" key="2">
    <source>
        <dbReference type="Proteomes" id="UP000237752"/>
    </source>
</evidence>
<sequence length="147" mass="15224">MGAATSETAESLRAWGSGSYALEAAVELVIRAAGGRYADPGQPWVTEAHQRRGGDRYVLDVGAITDQTIGGLSGGEQRVLRIVASLAGGVPVRLDEVSGLDRGTLDLVLAAIAHAGGSHEQSDAAIDPVSGKFAILRLDSLHPWPAE</sequence>
<evidence type="ECO:0000313" key="1">
    <source>
        <dbReference type="EMBL" id="PRZ34788.1"/>
    </source>
</evidence>
<dbReference type="RefSeq" id="WP_106350806.1">
    <property type="nucleotide sequence ID" value="NZ_PVUE01000023.1"/>
</dbReference>
<dbReference type="Proteomes" id="UP000237752">
    <property type="component" value="Unassembled WGS sequence"/>
</dbReference>
<reference evidence="1 2" key="1">
    <citation type="submission" date="2018-03" db="EMBL/GenBank/DDBJ databases">
        <title>Genomic Encyclopedia of Archaeal and Bacterial Type Strains, Phase II (KMG-II): from individual species to whole genera.</title>
        <authorList>
            <person name="Goeker M."/>
        </authorList>
    </citation>
    <scope>NUCLEOTIDE SEQUENCE [LARGE SCALE GENOMIC DNA]</scope>
    <source>
        <strain evidence="1 2">DSM 100065</strain>
    </source>
</reference>
<dbReference type="AlphaFoldDB" id="A0A2T0ZF65"/>
<organism evidence="1 2">
    <name type="scientific">Antricoccus suffuscus</name>
    <dbReference type="NCBI Taxonomy" id="1629062"/>
    <lineage>
        <taxon>Bacteria</taxon>
        <taxon>Bacillati</taxon>
        <taxon>Actinomycetota</taxon>
        <taxon>Actinomycetes</taxon>
        <taxon>Geodermatophilales</taxon>
        <taxon>Antricoccaceae</taxon>
        <taxon>Antricoccus</taxon>
    </lineage>
</organism>
<dbReference type="OrthoDB" id="3532716at2"/>
<name>A0A2T0ZF65_9ACTN</name>